<dbReference type="InterPro" id="IPR036162">
    <property type="entry name" value="Resolvase-like_N_sf"/>
</dbReference>
<dbReference type="InterPro" id="IPR050639">
    <property type="entry name" value="SSR_resolvase"/>
</dbReference>
<name>H1PVL8_9FUSO</name>
<dbReference type="GO" id="GO:0000150">
    <property type="term" value="F:DNA strand exchange activity"/>
    <property type="evidence" value="ECO:0007669"/>
    <property type="project" value="InterPro"/>
</dbReference>
<dbReference type="EMBL" id="AGWJ02000023">
    <property type="protein sequence ID" value="EHO79722.1"/>
    <property type="molecule type" value="Genomic_DNA"/>
</dbReference>
<keyword evidence="1" id="KW-0229">DNA integration</keyword>
<dbReference type="Pfam" id="PF07508">
    <property type="entry name" value="Recombinase"/>
    <property type="match status" value="1"/>
</dbReference>
<dbReference type="PANTHER" id="PTHR30461">
    <property type="entry name" value="DNA-INVERTASE FROM LAMBDOID PROPHAGE"/>
    <property type="match status" value="1"/>
</dbReference>
<feature type="domain" description="Resolvase/invertase-type recombinase catalytic" evidence="7">
    <location>
        <begin position="3"/>
        <end position="146"/>
    </location>
</feature>
<dbReference type="Pfam" id="PF13408">
    <property type="entry name" value="Zn_ribbon_recom"/>
    <property type="match status" value="1"/>
</dbReference>
<dbReference type="PANTHER" id="PTHR30461:SF23">
    <property type="entry name" value="DNA RECOMBINASE-RELATED"/>
    <property type="match status" value="1"/>
</dbReference>
<evidence type="ECO:0000256" key="4">
    <source>
        <dbReference type="PIRSR" id="PIRSR606118-50"/>
    </source>
</evidence>
<evidence type="ECO:0000313" key="10">
    <source>
        <dbReference type="Proteomes" id="UP000003233"/>
    </source>
</evidence>
<dbReference type="HOGENOM" id="CLU_010686_18_3_0"/>
<evidence type="ECO:0008006" key="11">
    <source>
        <dbReference type="Google" id="ProtNLM"/>
    </source>
</evidence>
<dbReference type="GO" id="GO:0003677">
    <property type="term" value="F:DNA binding"/>
    <property type="evidence" value="ECO:0007669"/>
    <property type="project" value="UniProtKB-KW"/>
</dbReference>
<evidence type="ECO:0000256" key="1">
    <source>
        <dbReference type="ARBA" id="ARBA00022908"/>
    </source>
</evidence>
<keyword evidence="2" id="KW-0238">DNA-binding</keyword>
<dbReference type="PROSITE" id="PS51737">
    <property type="entry name" value="RECOMBINASE_DNA_BIND"/>
    <property type="match status" value="1"/>
</dbReference>
<dbReference type="PATRIC" id="fig|457404.5.peg.2682"/>
<proteinExistence type="predicted"/>
<gene>
    <name evidence="9" type="ORF">HMPREF0402_02461</name>
</gene>
<organism evidence="9 10">
    <name type="scientific">Fusobacterium ulcerans 12-1B</name>
    <dbReference type="NCBI Taxonomy" id="457404"/>
    <lineage>
        <taxon>Bacteria</taxon>
        <taxon>Fusobacteriati</taxon>
        <taxon>Fusobacteriota</taxon>
        <taxon>Fusobacteriia</taxon>
        <taxon>Fusobacteriales</taxon>
        <taxon>Fusobacteriaceae</taxon>
        <taxon>Fusobacterium</taxon>
    </lineage>
</organism>
<reference evidence="9 10" key="1">
    <citation type="submission" date="2012-07" db="EMBL/GenBank/DDBJ databases">
        <title>The Genome Sequence of Fusobacterium ulcerans 12_1B.</title>
        <authorList>
            <consortium name="The Broad Institute Genome Sequencing Platform"/>
            <person name="Earl A."/>
            <person name="Ward D."/>
            <person name="Feldgarden M."/>
            <person name="Gevers D."/>
            <person name="Strauss J."/>
            <person name="Ambrose C.E."/>
            <person name="Allen-Vercoe E."/>
            <person name="Walker B."/>
            <person name="Young S.K."/>
            <person name="Zeng Q."/>
            <person name="Gargeya S."/>
            <person name="Fitzgerald M."/>
            <person name="Haas B."/>
            <person name="Abouelleil A."/>
            <person name="Alvarado L."/>
            <person name="Arachchi H.M."/>
            <person name="Berlin A.M."/>
            <person name="Chapman S.B."/>
            <person name="Goldberg J."/>
            <person name="Griggs A."/>
            <person name="Gujja S."/>
            <person name="Hansen M."/>
            <person name="Howarth C."/>
            <person name="Imamovic A."/>
            <person name="Larimer J."/>
            <person name="McCowen C."/>
            <person name="Montmayeur A."/>
            <person name="Murphy C."/>
            <person name="Neiman D."/>
            <person name="Pearson M."/>
            <person name="Priest M."/>
            <person name="Roberts A."/>
            <person name="Saif S."/>
            <person name="Shea T."/>
            <person name="Sisk P."/>
            <person name="Sykes S."/>
            <person name="Wortman J."/>
            <person name="Nusbaum C."/>
            <person name="Birren B."/>
        </authorList>
    </citation>
    <scope>NUCLEOTIDE SEQUENCE [LARGE SCALE GENOMIC DNA]</scope>
    <source>
        <strain evidence="9 10">12_1B</strain>
    </source>
</reference>
<dbReference type="SUPFAM" id="SSF53041">
    <property type="entry name" value="Resolvase-like"/>
    <property type="match status" value="1"/>
</dbReference>
<dbReference type="Gene3D" id="3.90.1750.20">
    <property type="entry name" value="Putative Large Serine Recombinase, Chain B, Domain 2"/>
    <property type="match status" value="1"/>
</dbReference>
<dbReference type="InterPro" id="IPR006118">
    <property type="entry name" value="Recombinase_CS"/>
</dbReference>
<protein>
    <recommendedName>
        <fullName evidence="11">Resolvase/invertase-type recombinase catalytic domain-containing protein</fullName>
    </recommendedName>
</protein>
<sequence length="453" mass="52713">MKNAIIYVRVSTEEQAKNDLKSSLEMQKSKCLDYCKQNNLNPVKIIQDIQSGGNDKRKGFLELQKELETGIYDIVVVYEISRISRVASTGLEFADMLSRLSVQFASIMQPQANKFILGILFSIAEEERTQGSQRTKSNKLERAKKGFYQGKAPYGYKNIPNSLGIVEEEAKIVRELFEEYLNSFSFSKLSRDYNISISTVKNILTNRAYTGWFKYGEKKRDNLFQEYKKSKDVQYYKGNYPHIIDEAIFYKVQEAISKKIKINAAFPVILFSGLVECSCGSKMYQEKKTKMIKGVKNISYYYKCNSCNKSFNANKEKIIIEAIKSYEVESGEVEKVDNSKIINKLKKELEQLPIKKQRLMELYTNGLISMEAIKEKCNNFDHEKEKIEIQLKKYTQESKEISTQEILDTKAKLIYILENYDLDDVQSIRKILRMLIKRIKINDIKKFDFLIEL</sequence>
<keyword evidence="10" id="KW-1185">Reference proteome</keyword>
<feature type="active site" description="O-(5'-phospho-DNA)-serine intermediate" evidence="4 5">
    <location>
        <position position="11"/>
    </location>
</feature>
<feature type="domain" description="Recombinase" evidence="8">
    <location>
        <begin position="153"/>
        <end position="263"/>
    </location>
</feature>
<keyword evidence="3" id="KW-0233">DNA recombination</keyword>
<dbReference type="PROSITE" id="PS51736">
    <property type="entry name" value="RECOMBINASES_3"/>
    <property type="match status" value="1"/>
</dbReference>
<dbReference type="Gene3D" id="3.40.50.1390">
    <property type="entry name" value="Resolvase, N-terminal catalytic domain"/>
    <property type="match status" value="1"/>
</dbReference>
<dbReference type="Pfam" id="PF00239">
    <property type="entry name" value="Resolvase"/>
    <property type="match status" value="1"/>
</dbReference>
<dbReference type="CDD" id="cd00338">
    <property type="entry name" value="Ser_Recombinase"/>
    <property type="match status" value="1"/>
</dbReference>
<dbReference type="InterPro" id="IPR011109">
    <property type="entry name" value="DNA_bind_recombinase_dom"/>
</dbReference>
<evidence type="ECO:0000256" key="6">
    <source>
        <dbReference type="SAM" id="Coils"/>
    </source>
</evidence>
<evidence type="ECO:0000256" key="2">
    <source>
        <dbReference type="ARBA" id="ARBA00023125"/>
    </source>
</evidence>
<dbReference type="GO" id="GO:0015074">
    <property type="term" value="P:DNA integration"/>
    <property type="evidence" value="ECO:0007669"/>
    <property type="project" value="UniProtKB-KW"/>
</dbReference>
<dbReference type="AlphaFoldDB" id="H1PVL8"/>
<dbReference type="InterPro" id="IPR038109">
    <property type="entry name" value="DNA_bind_recomb_sf"/>
</dbReference>
<dbReference type="InterPro" id="IPR025827">
    <property type="entry name" value="Zn_ribbon_recom_dom"/>
</dbReference>
<accession>H1PVL8</accession>
<dbReference type="RefSeq" id="WP_008698160.1">
    <property type="nucleotide sequence ID" value="NZ_KE161009.1"/>
</dbReference>
<evidence type="ECO:0000313" key="9">
    <source>
        <dbReference type="EMBL" id="EHO79722.1"/>
    </source>
</evidence>
<feature type="coiled-coil region" evidence="6">
    <location>
        <begin position="342"/>
        <end position="404"/>
    </location>
</feature>
<evidence type="ECO:0000256" key="3">
    <source>
        <dbReference type="ARBA" id="ARBA00023172"/>
    </source>
</evidence>
<dbReference type="PROSITE" id="PS00397">
    <property type="entry name" value="RECOMBINASES_1"/>
    <property type="match status" value="1"/>
</dbReference>
<comment type="caution">
    <text evidence="9">The sequence shown here is derived from an EMBL/GenBank/DDBJ whole genome shotgun (WGS) entry which is preliminary data.</text>
</comment>
<keyword evidence="6" id="KW-0175">Coiled coil</keyword>
<dbReference type="BioCyc" id="FSP457404-HMP:GTSQ-2486-MONOMER"/>
<evidence type="ECO:0000259" key="7">
    <source>
        <dbReference type="PROSITE" id="PS51736"/>
    </source>
</evidence>
<evidence type="ECO:0000259" key="8">
    <source>
        <dbReference type="PROSITE" id="PS51737"/>
    </source>
</evidence>
<dbReference type="SMART" id="SM00857">
    <property type="entry name" value="Resolvase"/>
    <property type="match status" value="1"/>
</dbReference>
<dbReference type="InterPro" id="IPR006119">
    <property type="entry name" value="Resolv_N"/>
</dbReference>
<dbReference type="Proteomes" id="UP000003233">
    <property type="component" value="Unassembled WGS sequence"/>
</dbReference>
<evidence type="ECO:0000256" key="5">
    <source>
        <dbReference type="PROSITE-ProRule" id="PRU10137"/>
    </source>
</evidence>